<evidence type="ECO:0000259" key="3">
    <source>
        <dbReference type="PROSITE" id="PS51253"/>
    </source>
</evidence>
<reference evidence="5" key="2">
    <citation type="submission" date="2015-01" db="EMBL/GenBank/DDBJ databases">
        <title>Evolutionary Origins and Diversification of the Mycorrhizal Mutualists.</title>
        <authorList>
            <consortium name="DOE Joint Genome Institute"/>
            <consortium name="Mycorrhizal Genomics Consortium"/>
            <person name="Kohler A."/>
            <person name="Kuo A."/>
            <person name="Nagy L.G."/>
            <person name="Floudas D."/>
            <person name="Copeland A."/>
            <person name="Barry K.W."/>
            <person name="Cichocki N."/>
            <person name="Veneault-Fourrey C."/>
            <person name="LaButti K."/>
            <person name="Lindquist E.A."/>
            <person name="Lipzen A."/>
            <person name="Lundell T."/>
            <person name="Morin E."/>
            <person name="Murat C."/>
            <person name="Riley R."/>
            <person name="Ohm R."/>
            <person name="Sun H."/>
            <person name="Tunlid A."/>
            <person name="Henrissat B."/>
            <person name="Grigoriev I.V."/>
            <person name="Hibbett D.S."/>
            <person name="Martin F."/>
        </authorList>
    </citation>
    <scope>NUCLEOTIDE SEQUENCE [LARGE SCALE GENOMIC DNA]</scope>
    <source>
        <strain evidence="5">Ve08.2h10</strain>
    </source>
</reference>
<evidence type="ECO:0000256" key="2">
    <source>
        <dbReference type="SAM" id="MobiDB-lite"/>
    </source>
</evidence>
<feature type="region of interest" description="Disordered" evidence="2">
    <location>
        <begin position="24"/>
        <end position="57"/>
    </location>
</feature>
<dbReference type="PROSITE" id="PS51253">
    <property type="entry name" value="HTH_CENPB"/>
    <property type="match status" value="1"/>
</dbReference>
<accession>A0A0D0CRL0</accession>
<reference evidence="4 5" key="1">
    <citation type="submission" date="2014-04" db="EMBL/GenBank/DDBJ databases">
        <authorList>
            <consortium name="DOE Joint Genome Institute"/>
            <person name="Kuo A."/>
            <person name="Kohler A."/>
            <person name="Jargeat P."/>
            <person name="Nagy L.G."/>
            <person name="Floudas D."/>
            <person name="Copeland A."/>
            <person name="Barry K.W."/>
            <person name="Cichocki N."/>
            <person name="Veneault-Fourrey C."/>
            <person name="LaButti K."/>
            <person name="Lindquist E.A."/>
            <person name="Lipzen A."/>
            <person name="Lundell T."/>
            <person name="Morin E."/>
            <person name="Murat C."/>
            <person name="Sun H."/>
            <person name="Tunlid A."/>
            <person name="Henrissat B."/>
            <person name="Grigoriev I.V."/>
            <person name="Hibbett D.S."/>
            <person name="Martin F."/>
            <person name="Nordberg H.P."/>
            <person name="Cantor M.N."/>
            <person name="Hua S.X."/>
        </authorList>
    </citation>
    <scope>NUCLEOTIDE SEQUENCE [LARGE SCALE GENOMIC DNA]</scope>
    <source>
        <strain evidence="4 5">Ve08.2h10</strain>
    </source>
</reference>
<evidence type="ECO:0000313" key="5">
    <source>
        <dbReference type="Proteomes" id="UP000054538"/>
    </source>
</evidence>
<sequence length="105" mass="11642">MTGVRDYGEASFLKRSRIRISTAATNAHQVARPTLSDRASGLHQSRQKAAKNSQVLSGAEEKALTDWLNFNSSAATPLHARDLRARAFGISGKMPGRHWHDRFLQ</sequence>
<dbReference type="GO" id="GO:0003677">
    <property type="term" value="F:DNA binding"/>
    <property type="evidence" value="ECO:0007669"/>
    <property type="project" value="UniProtKB-KW"/>
</dbReference>
<proteinExistence type="predicted"/>
<evidence type="ECO:0000256" key="1">
    <source>
        <dbReference type="ARBA" id="ARBA00023125"/>
    </source>
</evidence>
<name>A0A0D0CRL0_9AGAM</name>
<dbReference type="HOGENOM" id="CLU_2237434_0_0_1"/>
<organism evidence="4 5">
    <name type="scientific">Paxillus rubicundulus Ve08.2h10</name>
    <dbReference type="NCBI Taxonomy" id="930991"/>
    <lineage>
        <taxon>Eukaryota</taxon>
        <taxon>Fungi</taxon>
        <taxon>Dikarya</taxon>
        <taxon>Basidiomycota</taxon>
        <taxon>Agaricomycotina</taxon>
        <taxon>Agaricomycetes</taxon>
        <taxon>Agaricomycetidae</taxon>
        <taxon>Boletales</taxon>
        <taxon>Paxilineae</taxon>
        <taxon>Paxillaceae</taxon>
        <taxon>Paxillus</taxon>
    </lineage>
</organism>
<protein>
    <recommendedName>
        <fullName evidence="3">HTH CENPB-type domain-containing protein</fullName>
    </recommendedName>
</protein>
<dbReference type="AlphaFoldDB" id="A0A0D0CRL0"/>
<dbReference type="EMBL" id="KN826760">
    <property type="protein sequence ID" value="KIK77973.1"/>
    <property type="molecule type" value="Genomic_DNA"/>
</dbReference>
<dbReference type="InterPro" id="IPR006600">
    <property type="entry name" value="HTH_CenpB_DNA-bd_dom"/>
</dbReference>
<dbReference type="OrthoDB" id="2679067at2759"/>
<dbReference type="InParanoid" id="A0A0D0CRL0"/>
<keyword evidence="1" id="KW-0238">DNA-binding</keyword>
<evidence type="ECO:0000313" key="4">
    <source>
        <dbReference type="EMBL" id="KIK77973.1"/>
    </source>
</evidence>
<gene>
    <name evidence="4" type="ORF">PAXRUDRAFT_17145</name>
</gene>
<feature type="domain" description="HTH CENPB-type" evidence="3">
    <location>
        <begin position="48"/>
        <end position="105"/>
    </location>
</feature>
<dbReference type="Proteomes" id="UP000054538">
    <property type="component" value="Unassembled WGS sequence"/>
</dbReference>
<keyword evidence="5" id="KW-1185">Reference proteome</keyword>